<keyword evidence="3" id="KW-1185">Reference proteome</keyword>
<protein>
    <submittedName>
        <fullName evidence="2">Uncharacterized protein</fullName>
    </submittedName>
</protein>
<dbReference type="Proteomes" id="UP000185911">
    <property type="component" value="Unassembled WGS sequence"/>
</dbReference>
<sequence length="397" mass="41280">MIFSGADLEPSFEPCPGCNAPLYDAVAHCPFCGVAQPVTDDQPVGQAAGASVAAAATAAPIRAPTPGPAAAAPAPAAVLKPKPPVLPAKTKATEPAAEPVTPLAPSPATPMRDEPPPPQAKPPRSKKGIVVTLGLAALVGAYLFTQPSQKETACDQALNQAAAMLAGGDAANARAQTVLAQTSCSGEARSKAGELQSAADKLLAVQARCERSFRRIDSQITEHRLQSARSTLDEIDTSCADSPQGKGLRTQIETAQVAAAAAEAEMHKQLADGDLKAARAAFDQISANNREHPDLATLRRELAARVKATESDQPTNAAAAAAAAAAATPAREAPQSEMAQSFLRDAQTAMNQLKFDTAKTYVESARRLDPNNPLAPALARRIRERELQYLEEATSIK</sequence>
<evidence type="ECO:0000256" key="1">
    <source>
        <dbReference type="SAM" id="MobiDB-lite"/>
    </source>
</evidence>
<reference evidence="2 3" key="1">
    <citation type="submission" date="2017-01" db="EMBL/GenBank/DDBJ databases">
        <title>Genome sequence of Rhodoferax antarcticus ANT.BR, a psychrophilic purple nonsulfur bacterium from an Antarctic microbial mat.</title>
        <authorList>
            <person name="Baker J."/>
            <person name="Riester C."/>
            <person name="Skinner B."/>
            <person name="Newell A."/>
            <person name="Swingley W."/>
            <person name="Madigan M."/>
            <person name="Jung D."/>
            <person name="Asao M."/>
            <person name="Chen M."/>
            <person name="Loughlin P."/>
            <person name="Pan H."/>
            <person name="Lin S."/>
            <person name="Li N."/>
            <person name="Shaw J."/>
            <person name="Prado M."/>
            <person name="Sherman C."/>
            <person name="Li X."/>
            <person name="Tang J."/>
            <person name="Blankenship R."/>
            <person name="Zhao T."/>
            <person name="Touchman J."/>
            <person name="Sattley M."/>
        </authorList>
    </citation>
    <scope>NUCLEOTIDE SEQUENCE [LARGE SCALE GENOMIC DNA]</scope>
    <source>
        <strain evidence="2 3">ANT.BR</strain>
    </source>
</reference>
<name>A0A1Q8YJY6_9BURK</name>
<feature type="region of interest" description="Disordered" evidence="1">
    <location>
        <begin position="307"/>
        <end position="337"/>
    </location>
</feature>
<evidence type="ECO:0000313" key="2">
    <source>
        <dbReference type="EMBL" id="OLP08210.1"/>
    </source>
</evidence>
<proteinExistence type="predicted"/>
<accession>A0A1Q8YJY6</accession>
<dbReference type="STRING" id="81479.RA876_16525"/>
<comment type="caution">
    <text evidence="2">The sequence shown here is derived from an EMBL/GenBank/DDBJ whole genome shotgun (WGS) entry which is preliminary data.</text>
</comment>
<dbReference type="AlphaFoldDB" id="A0A1Q8YJY6"/>
<feature type="region of interest" description="Disordered" evidence="1">
    <location>
        <begin position="84"/>
        <end position="126"/>
    </location>
</feature>
<organism evidence="2 3">
    <name type="scientific">Rhodoferax antarcticus ANT.BR</name>
    <dbReference type="NCBI Taxonomy" id="1111071"/>
    <lineage>
        <taxon>Bacteria</taxon>
        <taxon>Pseudomonadati</taxon>
        <taxon>Pseudomonadota</taxon>
        <taxon>Betaproteobacteria</taxon>
        <taxon>Burkholderiales</taxon>
        <taxon>Comamonadaceae</taxon>
        <taxon>Rhodoferax</taxon>
    </lineage>
</organism>
<gene>
    <name evidence="2" type="ORF">BLL52_0498</name>
</gene>
<feature type="compositionally biased region" description="Low complexity" evidence="1">
    <location>
        <begin position="317"/>
        <end position="327"/>
    </location>
</feature>
<dbReference type="EMBL" id="MSYM01000005">
    <property type="protein sequence ID" value="OLP08210.1"/>
    <property type="molecule type" value="Genomic_DNA"/>
</dbReference>
<evidence type="ECO:0000313" key="3">
    <source>
        <dbReference type="Proteomes" id="UP000185911"/>
    </source>
</evidence>